<dbReference type="InterPro" id="IPR013766">
    <property type="entry name" value="Thioredoxin_domain"/>
</dbReference>
<dbReference type="CDD" id="cd16693">
    <property type="entry name" value="mRING-H2-C3H3C2_WDR24"/>
    <property type="match status" value="1"/>
</dbReference>
<reference evidence="11 12" key="1">
    <citation type="submission" date="2011-07" db="EMBL/GenBank/DDBJ databases">
        <authorList>
            <person name="Coyne R."/>
            <person name="Brami D."/>
            <person name="Johnson J."/>
            <person name="Hostetler J."/>
            <person name="Hannick L."/>
            <person name="Clark T."/>
            <person name="Cassidy-Hanley D."/>
            <person name="Inman J."/>
        </authorList>
    </citation>
    <scope>NUCLEOTIDE SEQUENCE [LARGE SCALE GENOMIC DNA]</scope>
    <source>
        <strain evidence="11 12">G5</strain>
    </source>
</reference>
<evidence type="ECO:0000259" key="10">
    <source>
        <dbReference type="PROSITE" id="PS51352"/>
    </source>
</evidence>
<dbReference type="SUPFAM" id="SSF52833">
    <property type="entry name" value="Thioredoxin-like"/>
    <property type="match status" value="1"/>
</dbReference>
<dbReference type="eggNOG" id="KOG0269">
    <property type="taxonomic scope" value="Eukaryota"/>
</dbReference>
<sequence length="464" mass="54692">MNEKEKINTSVYYLRTKNNIESMDCNNDCNQLCIGGSQQSSKSLKLQRKPTSASFVQWNRLDQTKIVTSYQSNNNFIVWDVTKLALYWDPKKDTQLITGSQDKTIKLWDLNSGRSIETIQCTDAVKDVKYYPKDQNYIISALDNGYIEVHDLRKKDKTVSSFICNITRREKQYFTDNVHIVEIYLIIIQNNSVKNVRTNLDVHIGIFKLLQIILFIKLPVRGLLMWCQICQHGGHLHEMKKWFKNNQECPTRCGHRFTKNKKMLDNNQSTVTFNQSTLNNQSEYYQSTFLKQGGNYSILQKPYEFKFGTQFESKRGPVDQDVFANHEIVCLYFSASFCHPSRALTPRIIEFYNEVNIEDKVMEIILVSFDKNEEDFQKYYKSMPWLSLPYDKDRIEQYREHFEIIGIPQLVVLRKDGSVLHLNANKQILQRAEEVFLEWQKQITNEQQENSEEMSQEKKVTFQQ</sequence>
<keyword evidence="2 9" id="KW-0853">WD repeat</keyword>
<evidence type="ECO:0000256" key="3">
    <source>
        <dbReference type="ARBA" id="ARBA00022737"/>
    </source>
</evidence>
<dbReference type="InterPro" id="IPR015943">
    <property type="entry name" value="WD40/YVTN_repeat-like_dom_sf"/>
</dbReference>
<dbReference type="InterPro" id="IPR012336">
    <property type="entry name" value="Thioredoxin-like_fold"/>
</dbReference>
<feature type="repeat" description="WD" evidence="9">
    <location>
        <begin position="96"/>
        <end position="118"/>
    </location>
</feature>
<dbReference type="GO" id="GO:0035859">
    <property type="term" value="C:Seh1-associated complex"/>
    <property type="evidence" value="ECO:0007669"/>
    <property type="project" value="UniProtKB-ARBA"/>
</dbReference>
<dbReference type="EMBL" id="GL983075">
    <property type="protein sequence ID" value="EGR34571.1"/>
    <property type="molecule type" value="Genomic_DNA"/>
</dbReference>
<dbReference type="GO" id="GO:0016853">
    <property type="term" value="F:isomerase activity"/>
    <property type="evidence" value="ECO:0007669"/>
    <property type="project" value="UniProtKB-KW"/>
</dbReference>
<dbReference type="GeneID" id="14910764"/>
<dbReference type="InterPro" id="IPR001680">
    <property type="entry name" value="WD40_rpt"/>
</dbReference>
<organism evidence="11 12">
    <name type="scientific">Ichthyophthirius multifiliis</name>
    <name type="common">White spot disease agent</name>
    <name type="synonym">Ich</name>
    <dbReference type="NCBI Taxonomy" id="5932"/>
    <lineage>
        <taxon>Eukaryota</taxon>
        <taxon>Sar</taxon>
        <taxon>Alveolata</taxon>
        <taxon>Ciliophora</taxon>
        <taxon>Intramacronucleata</taxon>
        <taxon>Oligohymenophorea</taxon>
        <taxon>Hymenostomatida</taxon>
        <taxon>Ophryoglenina</taxon>
        <taxon>Ichthyophthirius</taxon>
    </lineage>
</organism>
<proteinExistence type="inferred from homology"/>
<keyword evidence="11" id="KW-0413">Isomerase</keyword>
<dbReference type="PROSITE" id="PS50082">
    <property type="entry name" value="WD_REPEATS_2"/>
    <property type="match status" value="1"/>
</dbReference>
<comment type="catalytic activity">
    <reaction evidence="7">
        <text>[protein]-dithiol + NAD(+) = [protein]-disulfide + NADH + H(+)</text>
        <dbReference type="Rhea" id="RHEA:18749"/>
        <dbReference type="Rhea" id="RHEA-COMP:10593"/>
        <dbReference type="Rhea" id="RHEA-COMP:10594"/>
        <dbReference type="ChEBI" id="CHEBI:15378"/>
        <dbReference type="ChEBI" id="CHEBI:29950"/>
        <dbReference type="ChEBI" id="CHEBI:50058"/>
        <dbReference type="ChEBI" id="CHEBI:57540"/>
        <dbReference type="ChEBI" id="CHEBI:57945"/>
        <dbReference type="EC" id="1.8.1.8"/>
    </reaction>
</comment>
<dbReference type="InterPro" id="IPR019775">
    <property type="entry name" value="WD40_repeat_CS"/>
</dbReference>
<evidence type="ECO:0000256" key="9">
    <source>
        <dbReference type="PROSITE-ProRule" id="PRU00221"/>
    </source>
</evidence>
<dbReference type="Pfam" id="PF13905">
    <property type="entry name" value="Thioredoxin_8"/>
    <property type="match status" value="1"/>
</dbReference>
<dbReference type="eggNOG" id="KOG2501">
    <property type="taxonomic scope" value="Eukaryota"/>
</dbReference>
<keyword evidence="4 11" id="KW-0560">Oxidoreductase</keyword>
<dbReference type="InterPro" id="IPR052259">
    <property type="entry name" value="Nucleoredoxin-like"/>
</dbReference>
<dbReference type="Proteomes" id="UP000008983">
    <property type="component" value="Unassembled WGS sequence"/>
</dbReference>
<keyword evidence="11" id="KW-0808">Transferase</keyword>
<dbReference type="PROSITE" id="PS51352">
    <property type="entry name" value="THIOREDOXIN_2"/>
    <property type="match status" value="1"/>
</dbReference>
<dbReference type="OrthoDB" id="409136at2759"/>
<dbReference type="Gene3D" id="2.130.10.10">
    <property type="entry name" value="YVTN repeat-like/Quinoprotein amine dehydrogenase"/>
    <property type="match status" value="1"/>
</dbReference>
<evidence type="ECO:0000256" key="7">
    <source>
        <dbReference type="ARBA" id="ARBA00047388"/>
    </source>
</evidence>
<dbReference type="InterPro" id="IPR049566">
    <property type="entry name" value="WDR59_RTC1-like_RING_Znf"/>
</dbReference>
<evidence type="ECO:0000256" key="6">
    <source>
        <dbReference type="ARBA" id="ARBA00025782"/>
    </source>
</evidence>
<dbReference type="InterPro" id="IPR036249">
    <property type="entry name" value="Thioredoxin-like_sf"/>
</dbReference>
<dbReference type="PANTHER" id="PTHR13871:SF96">
    <property type="entry name" value="THIOREDOXIN DOMAIN-CONTAINING PROTEIN"/>
    <property type="match status" value="1"/>
</dbReference>
<dbReference type="GO" id="GO:0047134">
    <property type="term" value="F:protein-disulfide reductase [NAD(P)H] activity"/>
    <property type="evidence" value="ECO:0007669"/>
    <property type="project" value="UniProtKB-EC"/>
</dbReference>
<dbReference type="InParanoid" id="G0QJN4"/>
<dbReference type="PROSITE" id="PS00678">
    <property type="entry name" value="WD_REPEATS_1"/>
    <property type="match status" value="1"/>
</dbReference>
<evidence type="ECO:0000256" key="8">
    <source>
        <dbReference type="ARBA" id="ARBA00047804"/>
    </source>
</evidence>
<dbReference type="PANTHER" id="PTHR13871">
    <property type="entry name" value="THIOREDOXIN"/>
    <property type="match status" value="1"/>
</dbReference>
<keyword evidence="3" id="KW-0677">Repeat</keyword>
<feature type="domain" description="Thioredoxin" evidence="10">
    <location>
        <begin position="296"/>
        <end position="445"/>
    </location>
</feature>
<comment type="similarity">
    <text evidence="6">Belongs to the nucleoredoxin family.</text>
</comment>
<dbReference type="Pfam" id="PF17120">
    <property type="entry name" value="zf-RING_16"/>
    <property type="match status" value="1"/>
</dbReference>
<dbReference type="EC" id="1.8.1.8" evidence="1"/>
<dbReference type="RefSeq" id="XP_004039875.1">
    <property type="nucleotide sequence ID" value="XM_004039827.1"/>
</dbReference>
<evidence type="ECO:0000256" key="1">
    <source>
        <dbReference type="ARBA" id="ARBA00012612"/>
    </source>
</evidence>
<name>G0QJN4_ICHMU</name>
<dbReference type="GO" id="GO:0016746">
    <property type="term" value="F:acyltransferase activity"/>
    <property type="evidence" value="ECO:0007669"/>
    <property type="project" value="UniProtKB-KW"/>
</dbReference>
<protein>
    <recommendedName>
        <fullName evidence="1">protein-disulfide reductase</fullName>
        <ecNumber evidence="1">1.8.1.8</ecNumber>
    </recommendedName>
</protein>
<gene>
    <name evidence="11" type="ORF">IMG5_006890</name>
</gene>
<evidence type="ECO:0000313" key="12">
    <source>
        <dbReference type="Proteomes" id="UP000008983"/>
    </source>
</evidence>
<dbReference type="SUPFAM" id="SSF50978">
    <property type="entry name" value="WD40 repeat-like"/>
    <property type="match status" value="1"/>
</dbReference>
<dbReference type="Gene3D" id="3.40.30.10">
    <property type="entry name" value="Glutaredoxin"/>
    <property type="match status" value="1"/>
</dbReference>
<keyword evidence="5" id="KW-0520">NAD</keyword>
<evidence type="ECO:0000313" key="11">
    <source>
        <dbReference type="EMBL" id="EGR34571.1"/>
    </source>
</evidence>
<dbReference type="SMART" id="SM00320">
    <property type="entry name" value="WD40"/>
    <property type="match status" value="2"/>
</dbReference>
<dbReference type="AlphaFoldDB" id="G0QJN4"/>
<evidence type="ECO:0000256" key="5">
    <source>
        <dbReference type="ARBA" id="ARBA00023027"/>
    </source>
</evidence>
<keyword evidence="11" id="KW-0012">Acyltransferase</keyword>
<accession>G0QJN4</accession>
<evidence type="ECO:0000256" key="4">
    <source>
        <dbReference type="ARBA" id="ARBA00023002"/>
    </source>
</evidence>
<dbReference type="InterPro" id="IPR036322">
    <property type="entry name" value="WD40_repeat_dom_sf"/>
</dbReference>
<dbReference type="Pfam" id="PF00400">
    <property type="entry name" value="WD40"/>
    <property type="match status" value="1"/>
</dbReference>
<evidence type="ECO:0000256" key="2">
    <source>
        <dbReference type="ARBA" id="ARBA00022574"/>
    </source>
</evidence>
<comment type="catalytic activity">
    <reaction evidence="8">
        <text>[protein]-dithiol + NADP(+) = [protein]-disulfide + NADPH + H(+)</text>
        <dbReference type="Rhea" id="RHEA:18753"/>
        <dbReference type="Rhea" id="RHEA-COMP:10593"/>
        <dbReference type="Rhea" id="RHEA-COMP:10594"/>
        <dbReference type="ChEBI" id="CHEBI:15378"/>
        <dbReference type="ChEBI" id="CHEBI:29950"/>
        <dbReference type="ChEBI" id="CHEBI:50058"/>
        <dbReference type="ChEBI" id="CHEBI:57783"/>
        <dbReference type="ChEBI" id="CHEBI:58349"/>
        <dbReference type="EC" id="1.8.1.8"/>
    </reaction>
</comment>
<keyword evidence="12" id="KW-1185">Reference proteome</keyword>